<dbReference type="RefSeq" id="WP_350342430.1">
    <property type="nucleotide sequence ID" value="NZ_CP158367.1"/>
</dbReference>
<accession>A0AAU7VHU8</accession>
<evidence type="ECO:0000256" key="1">
    <source>
        <dbReference type="SAM" id="MobiDB-lite"/>
    </source>
</evidence>
<reference evidence="2" key="1">
    <citation type="journal article" date="2013" name="Extremophiles">
        <title>Proteinivorax tanatarense gen. nov., sp. nov., an anaerobic, haloalkaliphilic, proteolytic bacterium isolated from a decaying algal bloom, and proposal of Proteinivoraceae fam. nov.</title>
        <authorList>
            <person name="Kevbrin V."/>
            <person name="Boltyanskaya Y."/>
            <person name="Zhilina T."/>
            <person name="Kolganova T."/>
            <person name="Lavrentjeva E."/>
            <person name="Kuznetsov B."/>
        </authorList>
    </citation>
    <scope>NUCLEOTIDE SEQUENCE</scope>
    <source>
        <strain evidence="2">Z-910T</strain>
    </source>
</reference>
<protein>
    <submittedName>
        <fullName evidence="2">Uncharacterized protein</fullName>
    </submittedName>
</protein>
<feature type="region of interest" description="Disordered" evidence="1">
    <location>
        <begin position="1"/>
        <end position="24"/>
    </location>
</feature>
<organism evidence="2">
    <name type="scientific">Proteinivorax tanatarense</name>
    <dbReference type="NCBI Taxonomy" id="1260629"/>
    <lineage>
        <taxon>Bacteria</taxon>
        <taxon>Bacillati</taxon>
        <taxon>Bacillota</taxon>
        <taxon>Clostridia</taxon>
        <taxon>Eubacteriales</taxon>
        <taxon>Proteinivoracaceae</taxon>
        <taxon>Proteinivorax</taxon>
    </lineage>
</organism>
<dbReference type="AlphaFoldDB" id="A0AAU7VHU8"/>
<evidence type="ECO:0000313" key="2">
    <source>
        <dbReference type="EMBL" id="XBX73668.1"/>
    </source>
</evidence>
<sequence>MESGKWKVGSGKANPPAKRQRPASVPAITMYENKAGLLAGSSWQVAVGR</sequence>
<dbReference type="EMBL" id="CP158367">
    <property type="protein sequence ID" value="XBX73668.1"/>
    <property type="molecule type" value="Genomic_DNA"/>
</dbReference>
<proteinExistence type="predicted"/>
<gene>
    <name evidence="2" type="ORF">PRVXT_001663</name>
</gene>
<reference evidence="2" key="2">
    <citation type="submission" date="2024-06" db="EMBL/GenBank/DDBJ databases">
        <authorList>
            <person name="Petrova K.O."/>
            <person name="Toshchakov S.V."/>
            <person name="Boltjanskaja Y.V."/>
            <person name="Kevbrin V."/>
        </authorList>
    </citation>
    <scope>NUCLEOTIDE SEQUENCE</scope>
    <source>
        <strain evidence="2">Z-910T</strain>
    </source>
</reference>
<name>A0AAU7VHU8_9FIRM</name>